<comment type="similarity">
    <text evidence="1 18">In the C-terminal section; belongs to the flavoprotein pyridine nucleotide cytochrome reductase family.</text>
</comment>
<feature type="binding site" description="proximal binding residue" evidence="18">
    <location>
        <position position="85"/>
    </location>
    <ligand>
        <name>heme b</name>
        <dbReference type="ChEBI" id="CHEBI:60344"/>
    </ligand>
    <ligandPart>
        <name>Fe</name>
        <dbReference type="ChEBI" id="CHEBI:18248"/>
    </ligandPart>
</feature>
<keyword evidence="9 18" id="KW-0274">FAD</keyword>
<organism evidence="21 22">
    <name type="scientific">Ferrimonas balearica (strain DSM 9799 / CCM 4581 / KCTC 23876 / PAT)</name>
    <dbReference type="NCBI Taxonomy" id="550540"/>
    <lineage>
        <taxon>Bacteria</taxon>
        <taxon>Pseudomonadati</taxon>
        <taxon>Pseudomonadota</taxon>
        <taxon>Gammaproteobacteria</taxon>
        <taxon>Alteromonadales</taxon>
        <taxon>Ferrimonadaceae</taxon>
        <taxon>Ferrimonas</taxon>
    </lineage>
</organism>
<reference evidence="21 22" key="1">
    <citation type="journal article" date="2010" name="Stand. Genomic Sci.">
        <title>Complete genome sequence of Ferrimonas balearica type strain (PAT).</title>
        <authorList>
            <person name="Nolan M."/>
            <person name="Sikorski J."/>
            <person name="Davenport K."/>
            <person name="Lucas S."/>
            <person name="Glavina Del Rio T."/>
            <person name="Tice H."/>
            <person name="Cheng J."/>
            <person name="Goodwin L."/>
            <person name="Pitluck S."/>
            <person name="Liolios K."/>
            <person name="Ivanova N."/>
            <person name="Mavromatis K."/>
            <person name="Ovchinnikova G."/>
            <person name="Pati A."/>
            <person name="Chen A."/>
            <person name="Palaniappan K."/>
            <person name="Land M."/>
            <person name="Hauser L."/>
            <person name="Chang Y."/>
            <person name="Jeffries C."/>
            <person name="Tapia R."/>
            <person name="Brettin T."/>
            <person name="Detter J."/>
            <person name="Han C."/>
            <person name="Yasawong M."/>
            <person name="Rohde M."/>
            <person name="Tindall B."/>
            <person name="Goker M."/>
            <person name="Woyke T."/>
            <person name="Bristow J."/>
            <person name="Eisen J."/>
            <person name="Markowitz V."/>
            <person name="Hugenholtz P."/>
            <person name="Kyrpides N."/>
            <person name="Klenk H."/>
            <person name="Lapidus A."/>
        </authorList>
    </citation>
    <scope>NUCLEOTIDE SEQUENCE [LARGE SCALE GENOMIC DNA]</scope>
    <source>
        <strain evidence="22">DSM 9799 / CCM 4581 / KCTC 23876 / PAT</strain>
    </source>
</reference>
<comment type="cofactor">
    <cofactor evidence="15">
        <name>[2Fe-2S] cluster</name>
        <dbReference type="ChEBI" id="CHEBI:190135"/>
    </cofactor>
</comment>
<dbReference type="OrthoDB" id="9801223at2"/>
<dbReference type="Gene3D" id="1.10.490.10">
    <property type="entry name" value="Globins"/>
    <property type="match status" value="1"/>
</dbReference>
<dbReference type="InterPro" id="IPR008333">
    <property type="entry name" value="Cbr1-like_FAD-bd_dom"/>
</dbReference>
<feature type="binding site" evidence="18">
    <location>
        <position position="190"/>
    </location>
    <ligand>
        <name>FAD</name>
        <dbReference type="ChEBI" id="CHEBI:57692"/>
    </ligand>
</feature>
<name>E1SVJ2_FERBD</name>
<evidence type="ECO:0000256" key="6">
    <source>
        <dbReference type="ARBA" id="ARBA00022621"/>
    </source>
</evidence>
<dbReference type="AlphaFoldDB" id="E1SVJ2"/>
<dbReference type="FunFam" id="1.10.490.10:FF:000003">
    <property type="entry name" value="Flavohemoprotein"/>
    <property type="match status" value="1"/>
</dbReference>
<keyword evidence="4 18" id="KW-0216">Detoxification</keyword>
<keyword evidence="7 18" id="KW-0285">Flavoprotein</keyword>
<dbReference type="GO" id="GO:0071500">
    <property type="term" value="P:cellular response to nitrosative stress"/>
    <property type="evidence" value="ECO:0007669"/>
    <property type="project" value="TreeGrafter"/>
</dbReference>
<feature type="domain" description="Globin" evidence="19">
    <location>
        <begin position="1"/>
        <end position="138"/>
    </location>
</feature>
<proteinExistence type="inferred from homology"/>
<keyword evidence="13 18" id="KW-0520">NAD</keyword>
<feature type="site" description="Involved in heme-bound ligand stabilization and O-O bond activation" evidence="18">
    <location>
        <position position="29"/>
    </location>
</feature>
<evidence type="ECO:0000256" key="14">
    <source>
        <dbReference type="ARBA" id="ARBA00025094"/>
    </source>
</evidence>
<dbReference type="FunFam" id="3.40.50.80:FF:000010">
    <property type="entry name" value="Flavohemoprotein"/>
    <property type="match status" value="1"/>
</dbReference>
<dbReference type="GO" id="GO:0009636">
    <property type="term" value="P:response to toxic substance"/>
    <property type="evidence" value="ECO:0007669"/>
    <property type="project" value="UniProtKB-KW"/>
</dbReference>
<evidence type="ECO:0000256" key="9">
    <source>
        <dbReference type="ARBA" id="ARBA00022827"/>
    </source>
</evidence>
<dbReference type="Pfam" id="PF00042">
    <property type="entry name" value="Globin"/>
    <property type="match status" value="1"/>
</dbReference>
<evidence type="ECO:0000256" key="18">
    <source>
        <dbReference type="HAMAP-Rule" id="MF_01252"/>
    </source>
</evidence>
<evidence type="ECO:0000256" key="13">
    <source>
        <dbReference type="ARBA" id="ARBA00023027"/>
    </source>
</evidence>
<dbReference type="CDD" id="cd06184">
    <property type="entry name" value="flavohem_like_fad_nad_binding"/>
    <property type="match status" value="1"/>
</dbReference>
<evidence type="ECO:0000256" key="10">
    <source>
        <dbReference type="ARBA" id="ARBA00022857"/>
    </source>
</evidence>
<evidence type="ECO:0000256" key="3">
    <source>
        <dbReference type="ARBA" id="ARBA00022448"/>
    </source>
</evidence>
<dbReference type="PROSITE" id="PS01033">
    <property type="entry name" value="GLOBIN"/>
    <property type="match status" value="1"/>
</dbReference>
<evidence type="ECO:0000256" key="1">
    <source>
        <dbReference type="ARBA" id="ARBA00006401"/>
    </source>
</evidence>
<comment type="cofactor">
    <cofactor evidence="18">
        <name>heme b</name>
        <dbReference type="ChEBI" id="CHEBI:60344"/>
    </cofactor>
    <text evidence="18">Binds 1 heme b (iron(II)-protoporphyrin IX) group per subunit.</text>
</comment>
<comment type="function">
    <text evidence="14 18">Is involved in NO detoxification in an aerobic process, termed nitric oxide dioxygenase (NOD) reaction that utilizes O(2) and NAD(P)H to convert NO to nitrate, which protects the bacterium from various noxious nitrogen compounds. Therefore, plays a central role in the inducible response to nitrosative stress.</text>
</comment>
<dbReference type="InterPro" id="IPR001709">
    <property type="entry name" value="Flavoprot_Pyr_Nucl_cyt_Rdtase"/>
</dbReference>
<dbReference type="FunFam" id="2.40.30.10:FF:000034">
    <property type="entry name" value="Flavohemoprotein"/>
    <property type="match status" value="1"/>
</dbReference>
<feature type="domain" description="FAD-binding FR-type" evidence="20">
    <location>
        <begin position="152"/>
        <end position="255"/>
    </location>
</feature>
<dbReference type="GO" id="GO:0005344">
    <property type="term" value="F:oxygen carrier activity"/>
    <property type="evidence" value="ECO:0007669"/>
    <property type="project" value="UniProtKB-UniRule"/>
</dbReference>
<feature type="binding site" evidence="18">
    <location>
        <begin position="387"/>
        <end position="390"/>
    </location>
    <ligand>
        <name>FAD</name>
        <dbReference type="ChEBI" id="CHEBI:57692"/>
    </ligand>
</feature>
<dbReference type="GeneID" id="67181364"/>
<comment type="cofactor">
    <cofactor evidence="18">
        <name>FAD</name>
        <dbReference type="ChEBI" id="CHEBI:57692"/>
    </cofactor>
    <text evidence="18">Binds 1 FAD per subunit.</text>
</comment>
<dbReference type="InterPro" id="IPR023950">
    <property type="entry name" value="Hmp"/>
</dbReference>
<comment type="catalytic activity">
    <reaction evidence="16 18">
        <text>2 nitric oxide + NADH + 2 O2 = 2 nitrate + NAD(+) + H(+)</text>
        <dbReference type="Rhea" id="RHEA:19469"/>
        <dbReference type="ChEBI" id="CHEBI:15378"/>
        <dbReference type="ChEBI" id="CHEBI:15379"/>
        <dbReference type="ChEBI" id="CHEBI:16480"/>
        <dbReference type="ChEBI" id="CHEBI:17632"/>
        <dbReference type="ChEBI" id="CHEBI:57540"/>
        <dbReference type="ChEBI" id="CHEBI:57945"/>
        <dbReference type="EC" id="1.14.12.17"/>
    </reaction>
</comment>
<dbReference type="PANTHER" id="PTHR43396:SF3">
    <property type="entry name" value="FLAVOHEMOPROTEIN"/>
    <property type="match status" value="1"/>
</dbReference>
<dbReference type="STRING" id="550540.Fbal_1129"/>
<feature type="binding site" evidence="18">
    <location>
        <begin position="206"/>
        <end position="209"/>
    </location>
    <ligand>
        <name>FAD</name>
        <dbReference type="ChEBI" id="CHEBI:57692"/>
    </ligand>
</feature>
<keyword evidence="10 18" id="KW-0521">NADP</keyword>
<dbReference type="GO" id="GO:0071949">
    <property type="term" value="F:FAD binding"/>
    <property type="evidence" value="ECO:0007669"/>
    <property type="project" value="InterPro"/>
</dbReference>
<comment type="domain">
    <text evidence="18">Consists of two distinct domains; an N-terminal heme-containing oxygen-binding domain and a C-terminal reductase domain with binding sites for FAD and NAD(P)H.</text>
</comment>
<keyword evidence="5 18" id="KW-0349">Heme</keyword>
<dbReference type="RefSeq" id="WP_013344644.1">
    <property type="nucleotide sequence ID" value="NC_014541.1"/>
</dbReference>
<dbReference type="InterPro" id="IPR001433">
    <property type="entry name" value="OxRdtase_FAD/NAD-bd"/>
</dbReference>
<dbReference type="InterPro" id="IPR012292">
    <property type="entry name" value="Globin/Proto"/>
</dbReference>
<dbReference type="GO" id="GO:0046872">
    <property type="term" value="F:metal ion binding"/>
    <property type="evidence" value="ECO:0007669"/>
    <property type="project" value="UniProtKB-KW"/>
</dbReference>
<feature type="binding site" evidence="18">
    <location>
        <begin position="268"/>
        <end position="273"/>
    </location>
    <ligand>
        <name>NADP(+)</name>
        <dbReference type="ChEBI" id="CHEBI:58349"/>
    </ligand>
</feature>
<sequence>MLDRHTIDTVKSTLPLLAEAGPALTAHFYQRMFHHNPELKEVFNLSHQHSGRQPAALFDAIAAYGTHLEDLSVLTAAVERIAHKHTGFLIEPAQYAIVGEHLLATLRELGGEAVTDEVIEAWGKAYGVLAQIFIDREAALYQQAAEQSGGWQGTRPFRIQAKIAESALITSFELVPVDGGAVPNYQPGQYLSLKLTHPSLPHTEYRQYSLSEQSNGERLRITVKRDGQVSSLLHDQFQPGDVLEVIPPAGDFVLATDADKPVTLISAGVGITPMWAMLETRLGQSAAPTHWLHACDNGEHHALKAALQGKLAQSPMLQSVVWYRQPNADDRLGLDYHFTGLMQVGDVADALPLEGDFYLCGPQPFMATVVEQLRQLGVADSRIHYELFGPHQAL</sequence>
<dbReference type="GO" id="GO:0020037">
    <property type="term" value="F:heme binding"/>
    <property type="evidence" value="ECO:0007669"/>
    <property type="project" value="InterPro"/>
</dbReference>
<feature type="region of interest" description="Reductase" evidence="18">
    <location>
        <begin position="149"/>
        <end position="394"/>
    </location>
</feature>
<dbReference type="Pfam" id="PF00175">
    <property type="entry name" value="NAD_binding_1"/>
    <property type="match status" value="1"/>
</dbReference>
<dbReference type="Gene3D" id="2.40.30.10">
    <property type="entry name" value="Translation factors"/>
    <property type="match status" value="1"/>
</dbReference>
<dbReference type="eggNOG" id="COG1017">
    <property type="taxonomic scope" value="Bacteria"/>
</dbReference>
<evidence type="ECO:0000256" key="4">
    <source>
        <dbReference type="ARBA" id="ARBA00022575"/>
    </source>
</evidence>
<dbReference type="SUPFAM" id="SSF46458">
    <property type="entry name" value="Globin-like"/>
    <property type="match status" value="1"/>
</dbReference>
<evidence type="ECO:0000259" key="19">
    <source>
        <dbReference type="PROSITE" id="PS01033"/>
    </source>
</evidence>
<evidence type="ECO:0000256" key="5">
    <source>
        <dbReference type="ARBA" id="ARBA00022617"/>
    </source>
</evidence>
<dbReference type="NCBIfam" id="NF009805">
    <property type="entry name" value="PRK13289.1"/>
    <property type="match status" value="1"/>
</dbReference>
<dbReference type="PRINTS" id="PR00410">
    <property type="entry name" value="PHEHYDRXLASE"/>
</dbReference>
<dbReference type="PROSITE" id="PS51384">
    <property type="entry name" value="FAD_FR"/>
    <property type="match status" value="1"/>
</dbReference>
<evidence type="ECO:0000256" key="17">
    <source>
        <dbReference type="ARBA" id="ARBA00049433"/>
    </source>
</evidence>
<feature type="active site" description="Charge relay system" evidence="18">
    <location>
        <position position="137"/>
    </location>
</feature>
<dbReference type="SUPFAM" id="SSF63380">
    <property type="entry name" value="Riboflavin synthase domain-like"/>
    <property type="match status" value="1"/>
</dbReference>
<evidence type="ECO:0000256" key="11">
    <source>
        <dbReference type="ARBA" id="ARBA00023002"/>
    </source>
</evidence>
<dbReference type="Proteomes" id="UP000006683">
    <property type="component" value="Chromosome"/>
</dbReference>
<dbReference type="EMBL" id="CP002209">
    <property type="protein sequence ID" value="ADN75338.1"/>
    <property type="molecule type" value="Genomic_DNA"/>
</dbReference>
<comment type="catalytic activity">
    <reaction evidence="17 18">
        <text>2 nitric oxide + NADPH + 2 O2 = 2 nitrate + NADP(+) + H(+)</text>
        <dbReference type="Rhea" id="RHEA:19465"/>
        <dbReference type="ChEBI" id="CHEBI:15378"/>
        <dbReference type="ChEBI" id="CHEBI:15379"/>
        <dbReference type="ChEBI" id="CHEBI:16480"/>
        <dbReference type="ChEBI" id="CHEBI:17632"/>
        <dbReference type="ChEBI" id="CHEBI:57783"/>
        <dbReference type="ChEBI" id="CHEBI:58349"/>
        <dbReference type="EC" id="1.14.12.17"/>
    </reaction>
</comment>
<keyword evidence="8 18" id="KW-0479">Metal-binding</keyword>
<dbReference type="Pfam" id="PF00970">
    <property type="entry name" value="FAD_binding_6"/>
    <property type="match status" value="1"/>
</dbReference>
<gene>
    <name evidence="18" type="primary">hmp</name>
    <name evidence="21" type="ordered locus">Fbal_1129</name>
</gene>
<keyword evidence="6 18" id="KW-0561">Oxygen transport</keyword>
<dbReference type="Gene3D" id="3.40.50.80">
    <property type="entry name" value="Nucleotide-binding domain of ferredoxin-NADP reductase (FNR) module"/>
    <property type="match status" value="1"/>
</dbReference>
<dbReference type="eggNOG" id="COG1018">
    <property type="taxonomic scope" value="Bacteria"/>
</dbReference>
<dbReference type="HOGENOM" id="CLU_003827_12_0_6"/>
<keyword evidence="22" id="KW-1185">Reference proteome</keyword>
<dbReference type="EC" id="1.14.12.17" evidence="18"/>
<evidence type="ECO:0000256" key="16">
    <source>
        <dbReference type="ARBA" id="ARBA00048649"/>
    </source>
</evidence>
<dbReference type="InterPro" id="IPR000971">
    <property type="entry name" value="Globin"/>
</dbReference>
<evidence type="ECO:0000256" key="15">
    <source>
        <dbReference type="ARBA" id="ARBA00034078"/>
    </source>
</evidence>
<comment type="similarity">
    <text evidence="2 18">Belongs to the globin family. Two-domain flavohemoproteins subfamily.</text>
</comment>
<evidence type="ECO:0000259" key="20">
    <source>
        <dbReference type="PROSITE" id="PS51384"/>
    </source>
</evidence>
<keyword evidence="12 18" id="KW-0408">Iron</keyword>
<evidence type="ECO:0000256" key="7">
    <source>
        <dbReference type="ARBA" id="ARBA00022630"/>
    </source>
</evidence>
<dbReference type="InterPro" id="IPR009050">
    <property type="entry name" value="Globin-like_sf"/>
</dbReference>
<evidence type="ECO:0000313" key="21">
    <source>
        <dbReference type="EMBL" id="ADN75338.1"/>
    </source>
</evidence>
<dbReference type="HAMAP" id="MF_01252">
    <property type="entry name" value="Hmp"/>
    <property type="match status" value="1"/>
</dbReference>
<dbReference type="GO" id="GO:0046210">
    <property type="term" value="P:nitric oxide catabolic process"/>
    <property type="evidence" value="ECO:0007669"/>
    <property type="project" value="TreeGrafter"/>
</dbReference>
<dbReference type="KEGG" id="fbl:Fbal_1129"/>
<dbReference type="GO" id="GO:0008941">
    <property type="term" value="F:nitric oxide dioxygenase NAD(P)H activity"/>
    <property type="evidence" value="ECO:0007669"/>
    <property type="project" value="UniProtKB-UniRule"/>
</dbReference>
<evidence type="ECO:0000313" key="22">
    <source>
        <dbReference type="Proteomes" id="UP000006683"/>
    </source>
</evidence>
<keyword evidence="3 18" id="KW-0813">Transport</keyword>
<dbReference type="InterPro" id="IPR017927">
    <property type="entry name" value="FAD-bd_FR_type"/>
</dbReference>
<feature type="active site" description="Charge relay system" evidence="18">
    <location>
        <position position="95"/>
    </location>
</feature>
<dbReference type="PRINTS" id="PR00371">
    <property type="entry name" value="FPNCR"/>
</dbReference>
<evidence type="ECO:0000256" key="8">
    <source>
        <dbReference type="ARBA" id="ARBA00022723"/>
    </source>
</evidence>
<dbReference type="PANTHER" id="PTHR43396">
    <property type="entry name" value="FLAVOHEMOPROTEIN"/>
    <property type="match status" value="1"/>
</dbReference>
<dbReference type="GO" id="GO:0019825">
    <property type="term" value="F:oxygen binding"/>
    <property type="evidence" value="ECO:0007669"/>
    <property type="project" value="InterPro"/>
</dbReference>
<evidence type="ECO:0000256" key="2">
    <source>
        <dbReference type="ARBA" id="ARBA00008414"/>
    </source>
</evidence>
<dbReference type="SUPFAM" id="SSF52343">
    <property type="entry name" value="Ferredoxin reductase-like, C-terminal NADP-linked domain"/>
    <property type="match status" value="1"/>
</dbReference>
<protein>
    <recommendedName>
        <fullName evidence="18">Flavohemoprotein</fullName>
    </recommendedName>
    <alternativeName>
        <fullName evidence="18">Flavohemoglobin</fullName>
    </alternativeName>
    <alternativeName>
        <fullName evidence="18">Hemoglobin-like protein</fullName>
    </alternativeName>
    <alternativeName>
        <fullName evidence="18">Nitric oxide dioxygenase</fullName>
        <shortName evidence="18">NO oxygenase</shortName>
        <shortName evidence="18">NOD</shortName>
        <ecNumber evidence="18">1.14.12.17</ecNumber>
    </alternativeName>
</protein>
<dbReference type="InterPro" id="IPR039261">
    <property type="entry name" value="FNR_nucleotide-bd"/>
</dbReference>
<accession>E1SVJ2</accession>
<dbReference type="InterPro" id="IPR017938">
    <property type="entry name" value="Riboflavin_synthase-like_b-brl"/>
</dbReference>
<keyword evidence="11 18" id="KW-0560">Oxidoreductase</keyword>
<feature type="site" description="Influences the redox potential of the prosthetic heme and FAD groups" evidence="18">
    <location>
        <position position="386"/>
    </location>
</feature>
<feature type="site" description="Influences the redox potential of the prosthetic heme and FAD groups" evidence="18">
    <location>
        <position position="84"/>
    </location>
</feature>
<evidence type="ECO:0000256" key="12">
    <source>
        <dbReference type="ARBA" id="ARBA00023004"/>
    </source>
</evidence>